<dbReference type="InterPro" id="IPR017853">
    <property type="entry name" value="GH"/>
</dbReference>
<dbReference type="RefSeq" id="XP_024726118.1">
    <property type="nucleotide sequence ID" value="XM_024876466.1"/>
</dbReference>
<dbReference type="GO" id="GO:0008061">
    <property type="term" value="F:chitin binding"/>
    <property type="evidence" value="ECO:0007669"/>
    <property type="project" value="InterPro"/>
</dbReference>
<dbReference type="OrthoDB" id="73875at2759"/>
<evidence type="ECO:0000259" key="3">
    <source>
        <dbReference type="PROSITE" id="PS51910"/>
    </source>
</evidence>
<dbReference type="PANTHER" id="PTHR11177:SF378">
    <property type="entry name" value="CHITINASE"/>
    <property type="match status" value="1"/>
</dbReference>
<dbReference type="FunFam" id="3.20.20.80:FF:000159">
    <property type="entry name" value="Class V chitinase, putative"/>
    <property type="match status" value="1"/>
</dbReference>
<keyword evidence="4" id="KW-0378">Hydrolase</keyword>
<dbReference type="GeneID" id="36584545"/>
<protein>
    <recommendedName>
        <fullName evidence="1">chitinase</fullName>
        <ecNumber evidence="1">3.2.1.14</ecNumber>
    </recommendedName>
</protein>
<dbReference type="InterPro" id="IPR050314">
    <property type="entry name" value="Glycosyl_Hydrlase_18"/>
</dbReference>
<evidence type="ECO:0000256" key="1">
    <source>
        <dbReference type="ARBA" id="ARBA00012729"/>
    </source>
</evidence>
<dbReference type="Pfam" id="PF00704">
    <property type="entry name" value="Glyco_hydro_18"/>
    <property type="match status" value="1"/>
</dbReference>
<keyword evidence="5" id="KW-1185">Reference proteome</keyword>
<proteinExistence type="predicted"/>
<keyword evidence="2" id="KW-0732">Signal</keyword>
<dbReference type="GO" id="GO:0005975">
    <property type="term" value="P:carbohydrate metabolic process"/>
    <property type="evidence" value="ECO:0007669"/>
    <property type="project" value="InterPro"/>
</dbReference>
<feature type="chain" id="PRO_5014390298" description="chitinase" evidence="2">
    <location>
        <begin position="19"/>
        <end position="405"/>
    </location>
</feature>
<gene>
    <name evidence="4" type="ORF">K444DRAFT_549546</name>
</gene>
<feature type="domain" description="GH18" evidence="3">
    <location>
        <begin position="18"/>
        <end position="374"/>
    </location>
</feature>
<dbReference type="Gene3D" id="3.20.20.80">
    <property type="entry name" value="Glycosidases"/>
    <property type="match status" value="1"/>
</dbReference>
<evidence type="ECO:0000313" key="5">
    <source>
        <dbReference type="Proteomes" id="UP000235371"/>
    </source>
</evidence>
<dbReference type="Proteomes" id="UP000235371">
    <property type="component" value="Unassembled WGS sequence"/>
</dbReference>
<reference evidence="4 5" key="1">
    <citation type="submission" date="2016-04" db="EMBL/GenBank/DDBJ databases">
        <title>A degradative enzymes factory behind the ericoid mycorrhizal symbiosis.</title>
        <authorList>
            <consortium name="DOE Joint Genome Institute"/>
            <person name="Martino E."/>
            <person name="Morin E."/>
            <person name="Grelet G."/>
            <person name="Kuo A."/>
            <person name="Kohler A."/>
            <person name="Daghino S."/>
            <person name="Barry K."/>
            <person name="Choi C."/>
            <person name="Cichocki N."/>
            <person name="Clum A."/>
            <person name="Copeland A."/>
            <person name="Hainaut M."/>
            <person name="Haridas S."/>
            <person name="Labutti K."/>
            <person name="Lindquist E."/>
            <person name="Lipzen A."/>
            <person name="Khouja H.-R."/>
            <person name="Murat C."/>
            <person name="Ohm R."/>
            <person name="Olson A."/>
            <person name="Spatafora J."/>
            <person name="Veneault-Fourrey C."/>
            <person name="Henrissat B."/>
            <person name="Grigoriev I."/>
            <person name="Martin F."/>
            <person name="Perotto S."/>
        </authorList>
    </citation>
    <scope>NUCLEOTIDE SEQUENCE [LARGE SCALE GENOMIC DNA]</scope>
    <source>
        <strain evidence="4 5">E</strain>
    </source>
</reference>
<dbReference type="InParanoid" id="A0A2J6SEP0"/>
<dbReference type="GO" id="GO:0005576">
    <property type="term" value="C:extracellular region"/>
    <property type="evidence" value="ECO:0007669"/>
    <property type="project" value="TreeGrafter"/>
</dbReference>
<sequence>MLLYFFIAMLAMASSARARYMMYLTGQHQNVPELEMVSEVTHVAIAFMQSSIFNQKEVSEWPLFTTVKEVRSKFAEGTKIMIAIGGWGDTGFSKASTTVNTRRLFAKNVKAMVDATGADGVDIDWEYPCGNGEDYKQHTSYDRKVKEFKHYPMLLAEIRYALGRNAIISAAVPGLRRDMLAFTKKSLPKISRSLNFLNVMTYDLMNRRDNVTKHHTGVVASLDAINAYLEAGVPPQGINLGFAFYVKWFRTDPNGGCEKNPIGCKTVLMEDPKTGADLGQCGAFAWNDRVPKELAFSFRLAQRDGKYDEVGGGFYYWDSEENIFWTWDTPEAIARKFPLIVKEKDLGGVFAWGLGEDGSQFNHLNALTDMVRDYRRIHPDPIVEEVPEPVLLEPENDSHDIKDEL</sequence>
<accession>A0A2J6SEP0</accession>
<dbReference type="PROSITE" id="PS51910">
    <property type="entry name" value="GH18_2"/>
    <property type="match status" value="1"/>
</dbReference>
<evidence type="ECO:0000256" key="2">
    <source>
        <dbReference type="SAM" id="SignalP"/>
    </source>
</evidence>
<dbReference type="GO" id="GO:0008843">
    <property type="term" value="F:endochitinase activity"/>
    <property type="evidence" value="ECO:0007669"/>
    <property type="project" value="UniProtKB-EC"/>
</dbReference>
<dbReference type="AlphaFoldDB" id="A0A2J6SEP0"/>
<name>A0A2J6SEP0_9HELO</name>
<evidence type="ECO:0000313" key="4">
    <source>
        <dbReference type="EMBL" id="PMD49214.1"/>
    </source>
</evidence>
<dbReference type="STRING" id="1095630.A0A2J6SEP0"/>
<dbReference type="GO" id="GO:0006032">
    <property type="term" value="P:chitin catabolic process"/>
    <property type="evidence" value="ECO:0007669"/>
    <property type="project" value="TreeGrafter"/>
</dbReference>
<feature type="signal peptide" evidence="2">
    <location>
        <begin position="1"/>
        <end position="18"/>
    </location>
</feature>
<dbReference type="PANTHER" id="PTHR11177">
    <property type="entry name" value="CHITINASE"/>
    <property type="match status" value="1"/>
</dbReference>
<dbReference type="EC" id="3.2.1.14" evidence="1"/>
<dbReference type="InterPro" id="IPR011583">
    <property type="entry name" value="Chitinase_II/V-like_cat"/>
</dbReference>
<dbReference type="SMART" id="SM00636">
    <property type="entry name" value="Glyco_18"/>
    <property type="match status" value="1"/>
</dbReference>
<dbReference type="SUPFAM" id="SSF51445">
    <property type="entry name" value="(Trans)glycosidases"/>
    <property type="match status" value="1"/>
</dbReference>
<organism evidence="4 5">
    <name type="scientific">Hyaloscypha bicolor E</name>
    <dbReference type="NCBI Taxonomy" id="1095630"/>
    <lineage>
        <taxon>Eukaryota</taxon>
        <taxon>Fungi</taxon>
        <taxon>Dikarya</taxon>
        <taxon>Ascomycota</taxon>
        <taxon>Pezizomycotina</taxon>
        <taxon>Leotiomycetes</taxon>
        <taxon>Helotiales</taxon>
        <taxon>Hyaloscyphaceae</taxon>
        <taxon>Hyaloscypha</taxon>
        <taxon>Hyaloscypha bicolor</taxon>
    </lineage>
</organism>
<dbReference type="EMBL" id="KZ613921">
    <property type="protein sequence ID" value="PMD49214.1"/>
    <property type="molecule type" value="Genomic_DNA"/>
</dbReference>
<dbReference type="InterPro" id="IPR001223">
    <property type="entry name" value="Glyco_hydro18_cat"/>
</dbReference>